<dbReference type="CDD" id="cd07563">
    <property type="entry name" value="Peptidase_S41_IRBP"/>
    <property type="match status" value="1"/>
</dbReference>
<dbReference type="Pfam" id="PF11918">
    <property type="entry name" value="Peptidase_S41_N"/>
    <property type="match status" value="1"/>
</dbReference>
<gene>
    <name evidence="2" type="ORF">LX16_4863</name>
</gene>
<dbReference type="SMART" id="SM00245">
    <property type="entry name" value="TSPc"/>
    <property type="match status" value="1"/>
</dbReference>
<dbReference type="GO" id="GO:0006508">
    <property type="term" value="P:proteolysis"/>
    <property type="evidence" value="ECO:0007669"/>
    <property type="project" value="InterPro"/>
</dbReference>
<feature type="domain" description="Tail specific protease" evidence="1">
    <location>
        <begin position="78"/>
        <end position="279"/>
    </location>
</feature>
<evidence type="ECO:0000313" key="2">
    <source>
        <dbReference type="EMBL" id="TWJ07704.1"/>
    </source>
</evidence>
<dbReference type="RefSeq" id="WP_147143787.1">
    <property type="nucleotide sequence ID" value="NZ_BAABIJ010000006.1"/>
</dbReference>
<dbReference type="AlphaFoldDB" id="A0A562UQ29"/>
<dbReference type="Gene3D" id="3.30.750.44">
    <property type="match status" value="1"/>
</dbReference>
<dbReference type="Pfam" id="PF03572">
    <property type="entry name" value="Peptidase_S41"/>
    <property type="match status" value="1"/>
</dbReference>
<dbReference type="OrthoDB" id="6397760at2"/>
<protein>
    <submittedName>
        <fullName evidence="2">Peptidase S41-like protein</fullName>
    </submittedName>
</protein>
<dbReference type="EMBL" id="VLLL01000010">
    <property type="protein sequence ID" value="TWJ07704.1"/>
    <property type="molecule type" value="Genomic_DNA"/>
</dbReference>
<accession>A0A562UQ29</accession>
<reference evidence="2 3" key="1">
    <citation type="journal article" date="2013" name="Stand. Genomic Sci.">
        <title>Genomic Encyclopedia of Type Strains, Phase I: The one thousand microbial genomes (KMG-I) project.</title>
        <authorList>
            <person name="Kyrpides N.C."/>
            <person name="Woyke T."/>
            <person name="Eisen J.A."/>
            <person name="Garrity G."/>
            <person name="Lilburn T.G."/>
            <person name="Beck B.J."/>
            <person name="Whitman W.B."/>
            <person name="Hugenholtz P."/>
            <person name="Klenk H.P."/>
        </authorList>
    </citation>
    <scope>NUCLEOTIDE SEQUENCE [LARGE SCALE GENOMIC DNA]</scope>
    <source>
        <strain evidence="2 3">DSM 45044</strain>
    </source>
</reference>
<proteinExistence type="predicted"/>
<dbReference type="GO" id="GO:0008236">
    <property type="term" value="F:serine-type peptidase activity"/>
    <property type="evidence" value="ECO:0007669"/>
    <property type="project" value="InterPro"/>
</dbReference>
<dbReference type="SUPFAM" id="SSF52096">
    <property type="entry name" value="ClpP/crotonase"/>
    <property type="match status" value="1"/>
</dbReference>
<comment type="caution">
    <text evidence="2">The sequence shown here is derived from an EMBL/GenBank/DDBJ whole genome shotgun (WGS) entry which is preliminary data.</text>
</comment>
<dbReference type="Gene3D" id="3.90.226.10">
    <property type="entry name" value="2-enoyl-CoA Hydratase, Chain A, domain 1"/>
    <property type="match status" value="1"/>
</dbReference>
<dbReference type="InterPro" id="IPR029045">
    <property type="entry name" value="ClpP/crotonase-like_dom_sf"/>
</dbReference>
<name>A0A562UQ29_9ACTN</name>
<dbReference type="PANTHER" id="PTHR11261:SF3">
    <property type="entry name" value="RETINOL-BINDING PROTEIN 3"/>
    <property type="match status" value="1"/>
</dbReference>
<dbReference type="PANTHER" id="PTHR11261">
    <property type="entry name" value="INTERPHOTORECEPTOR RETINOID-BINDING PROTEIN"/>
    <property type="match status" value="1"/>
</dbReference>
<keyword evidence="3" id="KW-1185">Reference proteome</keyword>
<sequence>MEQNLITQLTAEAAGLIRKHYVFPDIGEQVARVLETADYGQATGPEDLGSRVTADLQSINGDKHLRLKFHAEELPDLPSEELMWNQLQREAARDLDGIARLERLDGGIALLELGPLLFPPPLTGAAVCAAMNLVAGARALILDLRNTLGGSPTAVALICSYLFGDEPVHINDCYDRSTDRISQFWTQPFVPGPKFGGDKPLWVLTSGRTFSGGEELAYDLQQLGRAVIAGERTGGGAHPRIGIRVHPHLELTVPTGRSINPVSGTNWEGTGVVPDVEVAAADAEELAKTRLREELSQGAEAGTP</sequence>
<organism evidence="2 3">
    <name type="scientific">Stackebrandtia albiflava</name>
    <dbReference type="NCBI Taxonomy" id="406432"/>
    <lineage>
        <taxon>Bacteria</taxon>
        <taxon>Bacillati</taxon>
        <taxon>Actinomycetota</taxon>
        <taxon>Actinomycetes</taxon>
        <taxon>Glycomycetales</taxon>
        <taxon>Glycomycetaceae</taxon>
        <taxon>Stackebrandtia</taxon>
    </lineage>
</organism>
<dbReference type="Proteomes" id="UP000321617">
    <property type="component" value="Unassembled WGS sequence"/>
</dbReference>
<evidence type="ECO:0000259" key="1">
    <source>
        <dbReference type="SMART" id="SM00245"/>
    </source>
</evidence>
<evidence type="ECO:0000313" key="3">
    <source>
        <dbReference type="Proteomes" id="UP000321617"/>
    </source>
</evidence>
<dbReference type="InterPro" id="IPR005151">
    <property type="entry name" value="Tail-specific_protease"/>
</dbReference>